<dbReference type="EMBL" id="LT629740">
    <property type="protein sequence ID" value="SDT36726.1"/>
    <property type="molecule type" value="Genomic_DNA"/>
</dbReference>
<evidence type="ECO:0000313" key="2">
    <source>
        <dbReference type="EMBL" id="SDT36726.1"/>
    </source>
</evidence>
<name>A0A1H1ZTX6_MUCMA</name>
<accession>A0A1H1ZTX6</accession>
<organism evidence="2 3">
    <name type="scientific">Mucilaginibacter mallensis</name>
    <dbReference type="NCBI Taxonomy" id="652787"/>
    <lineage>
        <taxon>Bacteria</taxon>
        <taxon>Pseudomonadati</taxon>
        <taxon>Bacteroidota</taxon>
        <taxon>Sphingobacteriia</taxon>
        <taxon>Sphingobacteriales</taxon>
        <taxon>Sphingobacteriaceae</taxon>
        <taxon>Mucilaginibacter</taxon>
    </lineage>
</organism>
<dbReference type="Proteomes" id="UP000199679">
    <property type="component" value="Chromosome I"/>
</dbReference>
<dbReference type="SUPFAM" id="SSF52743">
    <property type="entry name" value="Subtilisin-like"/>
    <property type="match status" value="1"/>
</dbReference>
<gene>
    <name evidence="2" type="ORF">SAMN05216490_3234</name>
</gene>
<dbReference type="AlphaFoldDB" id="A0A1H1ZTX6"/>
<dbReference type="Gene3D" id="3.40.50.200">
    <property type="entry name" value="Peptidase S8/S53 domain"/>
    <property type="match status" value="1"/>
</dbReference>
<sequence>MLSFDAGPRSLNVPKPGLSGSIGSLPCIGPAAAPQLAKPGPENRFRFGISTDKAYTELLRGKTPHQVIVAVIDAGVDTAHEDLKDIHWVNPKKKKGDNGTYGWSYVGSAKGNVQFDNLELTRQVRQYQQKDTGRLSSNDLMTYRAESSELKRKFKSRQSLRRDQQAHWRQTQSSGRYLSLLYDGQLPTDPTATLLPK</sequence>
<protein>
    <recommendedName>
        <fullName evidence="4">Subtilase family protein</fullName>
    </recommendedName>
</protein>
<dbReference type="InterPro" id="IPR023827">
    <property type="entry name" value="Peptidase_S8_Asp-AS"/>
</dbReference>
<evidence type="ECO:0000313" key="3">
    <source>
        <dbReference type="Proteomes" id="UP000199679"/>
    </source>
</evidence>
<evidence type="ECO:0000256" key="1">
    <source>
        <dbReference type="ARBA" id="ARBA00022801"/>
    </source>
</evidence>
<keyword evidence="1" id="KW-0378">Hydrolase</keyword>
<proteinExistence type="predicted"/>
<dbReference type="PROSITE" id="PS00136">
    <property type="entry name" value="SUBTILASE_ASP"/>
    <property type="match status" value="1"/>
</dbReference>
<dbReference type="STRING" id="652787.SAMN05216490_3234"/>
<reference evidence="2 3" key="1">
    <citation type="submission" date="2016-10" db="EMBL/GenBank/DDBJ databases">
        <authorList>
            <person name="de Groot N.N."/>
        </authorList>
    </citation>
    <scope>NUCLEOTIDE SEQUENCE [LARGE SCALE GENOMIC DNA]</scope>
    <source>
        <strain evidence="2 3">MP1X4</strain>
    </source>
</reference>
<dbReference type="GO" id="GO:0006508">
    <property type="term" value="P:proteolysis"/>
    <property type="evidence" value="ECO:0007669"/>
    <property type="project" value="InterPro"/>
</dbReference>
<dbReference type="InterPro" id="IPR036852">
    <property type="entry name" value="Peptidase_S8/S53_dom_sf"/>
</dbReference>
<keyword evidence="3" id="KW-1185">Reference proteome</keyword>
<dbReference type="GO" id="GO:0004252">
    <property type="term" value="F:serine-type endopeptidase activity"/>
    <property type="evidence" value="ECO:0007669"/>
    <property type="project" value="InterPro"/>
</dbReference>
<evidence type="ECO:0008006" key="4">
    <source>
        <dbReference type="Google" id="ProtNLM"/>
    </source>
</evidence>